<dbReference type="NCBIfam" id="NF003685">
    <property type="entry name" value="PRK05305.2-5"/>
    <property type="match status" value="1"/>
</dbReference>
<evidence type="ECO:0000256" key="1">
    <source>
        <dbReference type="ARBA" id="ARBA00022475"/>
    </source>
</evidence>
<reference evidence="13" key="1">
    <citation type="journal article" date="2020" name="J. ISSAAS">
        <title>Lactobacilli and other gastrointestinal microbiota of Peromyscus leucopus, reservoir host for agents of Lyme disease and other zoonoses in North America.</title>
        <authorList>
            <person name="Milovic A."/>
            <person name="Bassam K."/>
            <person name="Shao H."/>
            <person name="Chatzistamou I."/>
            <person name="Tufts D.M."/>
            <person name="Diuk-Wasser M."/>
            <person name="Barbour A.G."/>
        </authorList>
    </citation>
    <scope>NUCLEOTIDE SEQUENCE</scope>
    <source>
        <strain evidence="13">LL90</strain>
    </source>
</reference>
<evidence type="ECO:0000256" key="6">
    <source>
        <dbReference type="ARBA" id="ARBA00023145"/>
    </source>
</evidence>
<keyword evidence="3 11" id="KW-0210">Decarboxylase</keyword>
<comment type="subunit">
    <text evidence="11">Heterodimer of a large membrane-associated beta subunit and a small pyruvoyl-containing alpha subunit.</text>
</comment>
<feature type="transmembrane region" description="Helical" evidence="12">
    <location>
        <begin position="32"/>
        <end position="65"/>
    </location>
</feature>
<keyword evidence="8 11" id="KW-0456">Lyase</keyword>
<keyword evidence="12" id="KW-0812">Transmembrane</keyword>
<sequence length="244" mass="27022">MTKNNFTHLENFLRNSIIPYAFPHINKEGWKFVAAFALITALLALIWEPLGVIGLVLTVWCYFFFRDPERITPQLDGVVVSPADGKVQMITKMKGPRELGMNEEEFTRVSIFMSVFNVHVNRAPAAGTITKTAYIKGKFFNATLDKASKDNERQLLAMKTESGKDIAFVQIAGLVARRILCFAKKGSAYKAGERFGLIRFGSRLDVYLPAGVEPQVCLGQTMVAGETIIANLNSSAPQVKGEAR</sequence>
<evidence type="ECO:0000256" key="2">
    <source>
        <dbReference type="ARBA" id="ARBA00022516"/>
    </source>
</evidence>
<comment type="catalytic activity">
    <reaction evidence="11">
        <text>a 1,2-diacyl-sn-glycero-3-phospho-L-serine + H(+) = a 1,2-diacyl-sn-glycero-3-phosphoethanolamine + CO2</text>
        <dbReference type="Rhea" id="RHEA:20828"/>
        <dbReference type="ChEBI" id="CHEBI:15378"/>
        <dbReference type="ChEBI" id="CHEBI:16526"/>
        <dbReference type="ChEBI" id="CHEBI:57262"/>
        <dbReference type="ChEBI" id="CHEBI:64612"/>
        <dbReference type="EC" id="4.1.1.65"/>
    </reaction>
</comment>
<keyword evidence="1 11" id="KW-1003">Cell membrane</keyword>
<evidence type="ECO:0000256" key="4">
    <source>
        <dbReference type="ARBA" id="ARBA00023098"/>
    </source>
</evidence>
<gene>
    <name evidence="11 13" type="primary">psd</name>
    <name evidence="13" type="ORF">PlAlph_4610</name>
</gene>
<dbReference type="NCBIfam" id="NF003678">
    <property type="entry name" value="PRK05305.1-2"/>
    <property type="match status" value="1"/>
</dbReference>
<evidence type="ECO:0000256" key="12">
    <source>
        <dbReference type="SAM" id="Phobius"/>
    </source>
</evidence>
<comment type="similarity">
    <text evidence="11">Belongs to the phosphatidylserine decarboxylase family. PSD-A subfamily.</text>
</comment>
<dbReference type="EC" id="4.1.1.65" evidence="11"/>
<dbReference type="NCBIfam" id="NF003679">
    <property type="entry name" value="PRK05305.1-3"/>
    <property type="match status" value="1"/>
</dbReference>
<evidence type="ECO:0000256" key="10">
    <source>
        <dbReference type="ARBA" id="ARBA00023317"/>
    </source>
</evidence>
<dbReference type="EMBL" id="MN990731">
    <property type="protein sequence ID" value="QIM10569.1"/>
    <property type="molecule type" value="Genomic_DNA"/>
</dbReference>
<feature type="active site" description="Schiff-base intermediate with substrate; via pyruvic acid" evidence="11">
    <location>
        <position position="202"/>
    </location>
</feature>
<dbReference type="UniPathway" id="UPA00558">
    <property type="reaction ID" value="UER00616"/>
</dbReference>
<dbReference type="GO" id="GO:0005886">
    <property type="term" value="C:plasma membrane"/>
    <property type="evidence" value="ECO:0007669"/>
    <property type="project" value="UniProtKB-SubCell"/>
</dbReference>
<keyword evidence="4 11" id="KW-0443">Lipid metabolism</keyword>
<evidence type="ECO:0000256" key="5">
    <source>
        <dbReference type="ARBA" id="ARBA00023136"/>
    </source>
</evidence>
<dbReference type="GO" id="GO:0004609">
    <property type="term" value="F:phosphatidylserine decarboxylase activity"/>
    <property type="evidence" value="ECO:0007669"/>
    <property type="project" value="UniProtKB-UniRule"/>
</dbReference>
<comment type="subcellular location">
    <subcellularLocation>
        <location evidence="11">Cell membrane</location>
        <topology evidence="11">Peripheral membrane protein</topology>
    </subcellularLocation>
</comment>
<protein>
    <recommendedName>
        <fullName evidence="11">Phosphatidylserine decarboxylase proenzyme</fullName>
        <ecNumber evidence="11">4.1.1.65</ecNumber>
    </recommendedName>
    <component>
        <recommendedName>
            <fullName evidence="11">Phosphatidylserine decarboxylase alpha chain</fullName>
        </recommendedName>
    </component>
    <component>
        <recommendedName>
            <fullName evidence="11">Phosphatidylserine decarboxylase beta chain</fullName>
        </recommendedName>
    </component>
</protein>
<keyword evidence="10 11" id="KW-0670">Pyruvate</keyword>
<feature type="site" description="Cleavage (non-hydrolytic); by autocatalysis" evidence="11">
    <location>
        <begin position="201"/>
        <end position="202"/>
    </location>
</feature>
<dbReference type="NCBIfam" id="NF003677">
    <property type="entry name" value="PRK05305.1-1"/>
    <property type="match status" value="1"/>
</dbReference>
<accession>A0A6G8F2Q3</accession>
<feature type="modified residue" description="Pyruvic acid (Ser); by autocatalysis" evidence="11">
    <location>
        <position position="202"/>
    </location>
</feature>
<proteinExistence type="inferred from homology"/>
<keyword evidence="9 11" id="KW-1208">Phospholipid metabolism</keyword>
<dbReference type="HAMAP" id="MF_00664">
    <property type="entry name" value="PS_decarb_PSD_A"/>
    <property type="match status" value="1"/>
</dbReference>
<evidence type="ECO:0000256" key="9">
    <source>
        <dbReference type="ARBA" id="ARBA00023264"/>
    </source>
</evidence>
<dbReference type="AlphaFoldDB" id="A0A6G8F2Q3"/>
<comment type="pathway">
    <text evidence="11">Phospholipid metabolism; phosphatidylethanolamine biosynthesis; phosphatidylethanolamine from CDP-diacylglycerol: step 2/2.</text>
</comment>
<dbReference type="Pfam" id="PF02666">
    <property type="entry name" value="PS_Dcarbxylase"/>
    <property type="match status" value="1"/>
</dbReference>
<keyword evidence="2 11" id="KW-0444">Lipid biosynthesis</keyword>
<dbReference type="PANTHER" id="PTHR35809:SF1">
    <property type="entry name" value="ARCHAETIDYLSERINE DECARBOXYLASE PROENZYME-RELATED"/>
    <property type="match status" value="1"/>
</dbReference>
<comment type="cofactor">
    <cofactor evidence="11">
        <name>pyruvate</name>
        <dbReference type="ChEBI" id="CHEBI:15361"/>
    </cofactor>
    <text evidence="11">Binds 1 pyruvoyl group covalently per subunit.</text>
</comment>
<evidence type="ECO:0000256" key="3">
    <source>
        <dbReference type="ARBA" id="ARBA00022793"/>
    </source>
</evidence>
<feature type="chain" id="PRO_5026399498" description="Phosphatidylserine decarboxylase beta chain" evidence="11">
    <location>
        <begin position="1"/>
        <end position="201"/>
    </location>
</feature>
<evidence type="ECO:0000256" key="11">
    <source>
        <dbReference type="HAMAP-Rule" id="MF_00664"/>
    </source>
</evidence>
<keyword evidence="7 11" id="KW-0594">Phospholipid biosynthesis</keyword>
<evidence type="ECO:0000256" key="7">
    <source>
        <dbReference type="ARBA" id="ARBA00023209"/>
    </source>
</evidence>
<name>A0A6G8F2Q3_9PROT</name>
<comment type="PTM">
    <text evidence="11">Is synthesized initially as an inactive proenzyme. Formation of the active enzyme involves a self-maturation process in which the active site pyruvoyl group is generated from an internal serine residue via an autocatalytic post-translational modification. Two non-identical subunits are generated from the proenzyme in this reaction, and the pyruvate is formed at the N-terminus of the alpha chain, which is derived from the carboxyl end of the proenzyme. The post-translation cleavage follows an unusual pathway, termed non-hydrolytic serinolysis, in which the side chain hydroxyl group of the serine supplies its oxygen atom to form the C-terminus of the beta chain, while the remainder of the serine residue undergoes an oxidative deamination to produce ammonia and the pyruvoyl prosthetic group on the alpha chain.</text>
</comment>
<dbReference type="InterPro" id="IPR033175">
    <property type="entry name" value="PSD-A"/>
</dbReference>
<evidence type="ECO:0000313" key="13">
    <source>
        <dbReference type="EMBL" id="QIM10569.1"/>
    </source>
</evidence>
<comment type="function">
    <text evidence="11">Catalyzes the formation of phosphatidylethanolamine (PtdEtn) from phosphatidylserine (PtdSer).</text>
</comment>
<evidence type="ECO:0000256" key="8">
    <source>
        <dbReference type="ARBA" id="ARBA00023239"/>
    </source>
</evidence>
<keyword evidence="6 11" id="KW-0865">Zymogen</keyword>
<keyword evidence="5 11" id="KW-0472">Membrane</keyword>
<dbReference type="PANTHER" id="PTHR35809">
    <property type="entry name" value="ARCHAETIDYLSERINE DECARBOXYLASE PROENZYME-RELATED"/>
    <property type="match status" value="1"/>
</dbReference>
<organism evidence="13">
    <name type="scientific">uncultured Alphaproteobacteria bacterium</name>
    <dbReference type="NCBI Taxonomy" id="91750"/>
    <lineage>
        <taxon>Bacteria</taxon>
        <taxon>Pseudomonadati</taxon>
        <taxon>Pseudomonadota</taxon>
        <taxon>Alphaproteobacteria</taxon>
        <taxon>environmental samples</taxon>
    </lineage>
</organism>
<feature type="chain" id="PRO_5026399497" description="Phosphatidylserine decarboxylase alpha chain" evidence="11">
    <location>
        <begin position="202"/>
        <end position="244"/>
    </location>
</feature>
<dbReference type="GO" id="GO:0006646">
    <property type="term" value="P:phosphatidylethanolamine biosynthetic process"/>
    <property type="evidence" value="ECO:0007669"/>
    <property type="project" value="UniProtKB-UniRule"/>
</dbReference>
<dbReference type="InterPro" id="IPR003817">
    <property type="entry name" value="PS_Dcarbxylase"/>
</dbReference>
<keyword evidence="12" id="KW-1133">Transmembrane helix</keyword>